<dbReference type="PROSITE" id="PS50005">
    <property type="entry name" value="TPR"/>
    <property type="match status" value="1"/>
</dbReference>
<feature type="signal peptide" evidence="5">
    <location>
        <begin position="1"/>
        <end position="26"/>
    </location>
</feature>
<organism evidence="6 7">
    <name type="scientific">Naegleria fowleri</name>
    <name type="common">Brain eating amoeba</name>
    <dbReference type="NCBI Taxonomy" id="5763"/>
    <lineage>
        <taxon>Eukaryota</taxon>
        <taxon>Discoba</taxon>
        <taxon>Heterolobosea</taxon>
        <taxon>Tetramitia</taxon>
        <taxon>Eutetramitia</taxon>
        <taxon>Vahlkampfiidae</taxon>
        <taxon>Naegleria</taxon>
    </lineage>
</organism>
<evidence type="ECO:0000313" key="7">
    <source>
        <dbReference type="Proteomes" id="UP000444721"/>
    </source>
</evidence>
<evidence type="ECO:0000256" key="3">
    <source>
        <dbReference type="PROSITE-ProRule" id="PRU00339"/>
    </source>
</evidence>
<dbReference type="VEuPathDB" id="AmoebaDB:NF0046790"/>
<evidence type="ECO:0000256" key="1">
    <source>
        <dbReference type="ARBA" id="ARBA00022737"/>
    </source>
</evidence>
<keyword evidence="1" id="KW-0677">Repeat</keyword>
<keyword evidence="5" id="KW-0732">Signal</keyword>
<keyword evidence="7" id="KW-1185">Reference proteome</keyword>
<dbReference type="InterPro" id="IPR019734">
    <property type="entry name" value="TPR_rpt"/>
</dbReference>
<dbReference type="VEuPathDB" id="AmoebaDB:FDP41_003967"/>
<evidence type="ECO:0000256" key="4">
    <source>
        <dbReference type="SAM" id="MobiDB-lite"/>
    </source>
</evidence>
<feature type="region of interest" description="Disordered" evidence="4">
    <location>
        <begin position="413"/>
        <end position="434"/>
    </location>
</feature>
<dbReference type="OrthoDB" id="10438693at2759"/>
<evidence type="ECO:0000256" key="2">
    <source>
        <dbReference type="ARBA" id="ARBA00022803"/>
    </source>
</evidence>
<dbReference type="InterPro" id="IPR013105">
    <property type="entry name" value="TPR_2"/>
</dbReference>
<comment type="caution">
    <text evidence="6">The sequence shown here is derived from an EMBL/GenBank/DDBJ whole genome shotgun (WGS) entry which is preliminary data.</text>
</comment>
<evidence type="ECO:0000256" key="5">
    <source>
        <dbReference type="SAM" id="SignalP"/>
    </source>
</evidence>
<protein>
    <submittedName>
        <fullName evidence="6">Uncharacterized protein</fullName>
    </submittedName>
</protein>
<dbReference type="VEuPathDB" id="AmoebaDB:NfTy_062970"/>
<dbReference type="SMART" id="SM00028">
    <property type="entry name" value="TPR"/>
    <property type="match status" value="2"/>
</dbReference>
<dbReference type="EMBL" id="VFQX01000035">
    <property type="protein sequence ID" value="KAF0977314.1"/>
    <property type="molecule type" value="Genomic_DNA"/>
</dbReference>
<name>A0A6A5BSX5_NAEFO</name>
<gene>
    <name evidence="6" type="ORF">FDP41_003967</name>
</gene>
<dbReference type="Proteomes" id="UP000444721">
    <property type="component" value="Unassembled WGS sequence"/>
</dbReference>
<dbReference type="Gene3D" id="1.25.40.10">
    <property type="entry name" value="Tetratricopeptide repeat domain"/>
    <property type="match status" value="2"/>
</dbReference>
<dbReference type="RefSeq" id="XP_044562027.1">
    <property type="nucleotide sequence ID" value="XM_044707329.1"/>
</dbReference>
<reference evidence="6 7" key="1">
    <citation type="journal article" date="2019" name="Sci. Rep.">
        <title>Nanopore sequencing improves the draft genome of the human pathogenic amoeba Naegleria fowleri.</title>
        <authorList>
            <person name="Liechti N."/>
            <person name="Schurch N."/>
            <person name="Bruggmann R."/>
            <person name="Wittwer M."/>
        </authorList>
    </citation>
    <scope>NUCLEOTIDE SEQUENCE [LARGE SCALE GENOMIC DNA]</scope>
    <source>
        <strain evidence="6 7">ATCC 30894</strain>
    </source>
</reference>
<dbReference type="InterPro" id="IPR011990">
    <property type="entry name" value="TPR-like_helical_dom_sf"/>
</dbReference>
<evidence type="ECO:0000313" key="6">
    <source>
        <dbReference type="EMBL" id="KAF0977314.1"/>
    </source>
</evidence>
<keyword evidence="2 3" id="KW-0802">TPR repeat</keyword>
<accession>A0A6A5BSX5</accession>
<feature type="repeat" description="TPR" evidence="3">
    <location>
        <begin position="239"/>
        <end position="272"/>
    </location>
</feature>
<dbReference type="AlphaFoldDB" id="A0A6A5BSX5"/>
<sequence length="498" mass="57530">MSLDLIGVLILIVCIIWLIRQDGASIEQVINHTTSSVFTTLKNKKNSKDFKTTDSILLESSSSSSPQDLKRPRTCLLQCHDQTAIPKEHVFYAELNVEPFLDTNGNVWIRTSVESKEQPTVSTTTEERVRKDEEASCSDVFLVLKKEIIDSVRPVIPCPYFDINISYYDDEWKHQLLVVNDHGVEKMFRTILQRQRHELSSPSHLRKISQLPHETTNQFDEVIVHRCEIIVHILPLHDSRPFLNMGKRYMESGNYEKAIFCFTKAIERDLKEAHLYRGECYIDSKEKELEGNILEDFTIFIESCCENSSHAQYLGYLVRGSFHHDMGNYHAALEDLIQVMNHVTYSTWAHLLLALLFKDMRQYEKSIQEISCVNCQLDPAVELKSSLETKDQEKNDDTTTKCSSNAERQNFETHHHEKCSASSSETFPKDTSRKSSNSHRPCYLSHDLFVFPSVITKLVRRDGELGFVFSKLLAKSKRFDHHQATFSYVNQEQPINVN</sequence>
<feature type="chain" id="PRO_5025507678" evidence="5">
    <location>
        <begin position="27"/>
        <end position="498"/>
    </location>
</feature>
<proteinExistence type="predicted"/>
<dbReference type="SUPFAM" id="SSF48452">
    <property type="entry name" value="TPR-like"/>
    <property type="match status" value="1"/>
</dbReference>
<dbReference type="GeneID" id="68111185"/>
<dbReference type="Pfam" id="PF07719">
    <property type="entry name" value="TPR_2"/>
    <property type="match status" value="1"/>
</dbReference>